<evidence type="ECO:0000313" key="2">
    <source>
        <dbReference type="EMBL" id="KAB7785917.1"/>
    </source>
</evidence>
<reference evidence="2 3" key="1">
    <citation type="submission" date="2019-10" db="EMBL/GenBank/DDBJ databases">
        <title>Draft Genome Sequence of the Caffeine Degrading Methylotroph Methylorubrum populi PINKEL.</title>
        <authorList>
            <person name="Dawson S.C."/>
            <person name="Zhang X."/>
            <person name="Wright M.E."/>
            <person name="Sharma G."/>
            <person name="Langner J.T."/>
            <person name="Ditty J.L."/>
            <person name="Subuyuj G.A."/>
        </authorList>
    </citation>
    <scope>NUCLEOTIDE SEQUENCE [LARGE SCALE GENOMIC DNA]</scope>
    <source>
        <strain evidence="2 3">Pinkel</strain>
    </source>
</reference>
<dbReference type="Proteomes" id="UP000469949">
    <property type="component" value="Unassembled WGS sequence"/>
</dbReference>
<dbReference type="SUPFAM" id="SSF51735">
    <property type="entry name" value="NAD(P)-binding Rossmann-fold domains"/>
    <property type="match status" value="1"/>
</dbReference>
<accession>A0A514KL36</accession>
<keyword evidence="2" id="KW-0560">Oxidoreductase</keyword>
<protein>
    <submittedName>
        <fullName evidence="2">3-oxoacyl-[acyl-carrier protein] reductase</fullName>
        <ecNumber evidence="2">1.1.1.100</ecNumber>
    </submittedName>
</protein>
<proteinExistence type="inferred from homology"/>
<dbReference type="EC" id="1.1.1.100" evidence="2"/>
<dbReference type="NCBIfam" id="NF005559">
    <property type="entry name" value="PRK07231.1"/>
    <property type="match status" value="1"/>
</dbReference>
<dbReference type="PRINTS" id="PR00081">
    <property type="entry name" value="GDHRDH"/>
</dbReference>
<dbReference type="RefSeq" id="WP_141950959.1">
    <property type="nucleotide sequence ID" value="NZ_CP039546.1"/>
</dbReference>
<sequence>MKLEGKRALITGADSGIGRATAILFAQEGADVAITYNTDEAGIAETAARVEAAGRRVCVIQNDVGDPASVAATFAAAARDLGTLDILINNAGQAMGGMEVAEMDDAVLERILRVNLMAPLFCARAFIRMRRAAAADGQPAGGKVVIVSSVAQHLPTPGSAPYGMSKAGVGSLCRSLSRELAEDRINVNTIAPGLIETPMTADRFEHSEKLEQSLERIPWHRAGQPHEIARGALYLASADSDYVTGHTLVIDGGLSMQWGGA</sequence>
<dbReference type="Gene3D" id="3.40.50.720">
    <property type="entry name" value="NAD(P)-binding Rossmann-like Domain"/>
    <property type="match status" value="1"/>
</dbReference>
<dbReference type="PROSITE" id="PS00061">
    <property type="entry name" value="ADH_SHORT"/>
    <property type="match status" value="1"/>
</dbReference>
<evidence type="ECO:0000313" key="3">
    <source>
        <dbReference type="Proteomes" id="UP000469949"/>
    </source>
</evidence>
<dbReference type="AlphaFoldDB" id="A0A514KL36"/>
<dbReference type="InterPro" id="IPR020904">
    <property type="entry name" value="Sc_DH/Rdtase_CS"/>
</dbReference>
<gene>
    <name evidence="2" type="ORF">F8B43_1318</name>
</gene>
<dbReference type="EMBL" id="WEKV01000008">
    <property type="protein sequence ID" value="KAB7785917.1"/>
    <property type="molecule type" value="Genomic_DNA"/>
</dbReference>
<organism evidence="2 3">
    <name type="scientific">Methylorubrum populi</name>
    <dbReference type="NCBI Taxonomy" id="223967"/>
    <lineage>
        <taxon>Bacteria</taxon>
        <taxon>Pseudomonadati</taxon>
        <taxon>Pseudomonadota</taxon>
        <taxon>Alphaproteobacteria</taxon>
        <taxon>Hyphomicrobiales</taxon>
        <taxon>Methylobacteriaceae</taxon>
        <taxon>Methylorubrum</taxon>
    </lineage>
</organism>
<dbReference type="GO" id="GO:0004316">
    <property type="term" value="F:3-oxoacyl-[acyl-carrier-protein] reductase (NADPH) activity"/>
    <property type="evidence" value="ECO:0007669"/>
    <property type="project" value="UniProtKB-EC"/>
</dbReference>
<name>A0A514KL36_9HYPH</name>
<dbReference type="Pfam" id="PF13561">
    <property type="entry name" value="adh_short_C2"/>
    <property type="match status" value="1"/>
</dbReference>
<dbReference type="InterPro" id="IPR002347">
    <property type="entry name" value="SDR_fam"/>
</dbReference>
<comment type="similarity">
    <text evidence="1">Belongs to the short-chain dehydrogenases/reductases (SDR) family.</text>
</comment>
<dbReference type="PANTHER" id="PTHR42760">
    <property type="entry name" value="SHORT-CHAIN DEHYDROGENASES/REDUCTASES FAMILY MEMBER"/>
    <property type="match status" value="1"/>
</dbReference>
<evidence type="ECO:0000256" key="1">
    <source>
        <dbReference type="ARBA" id="ARBA00006484"/>
    </source>
</evidence>
<comment type="caution">
    <text evidence="2">The sequence shown here is derived from an EMBL/GenBank/DDBJ whole genome shotgun (WGS) entry which is preliminary data.</text>
</comment>
<dbReference type="PRINTS" id="PR00080">
    <property type="entry name" value="SDRFAMILY"/>
</dbReference>
<dbReference type="InterPro" id="IPR036291">
    <property type="entry name" value="NAD(P)-bd_dom_sf"/>
</dbReference>
<dbReference type="FunFam" id="3.40.50.720:FF:000084">
    <property type="entry name" value="Short-chain dehydrogenase reductase"/>
    <property type="match status" value="1"/>
</dbReference>